<reference evidence="5" key="1">
    <citation type="submission" date="2022-08" db="EMBL/GenBank/DDBJ databases">
        <authorList>
            <person name="Giroux E."/>
            <person name="Giroux E."/>
        </authorList>
    </citation>
    <scope>NUCLEOTIDE SEQUENCE</scope>
    <source>
        <strain evidence="5">H1091258</strain>
    </source>
</reference>
<feature type="binding site" evidence="4">
    <location>
        <position position="204"/>
    </location>
    <ligand>
        <name>pyruvate</name>
        <dbReference type="ChEBI" id="CHEBI:15361"/>
    </ligand>
</feature>
<dbReference type="CDD" id="cd00408">
    <property type="entry name" value="DHDPS-like"/>
    <property type="match status" value="1"/>
</dbReference>
<evidence type="ECO:0000313" key="6">
    <source>
        <dbReference type="Proteomes" id="UP001152533"/>
    </source>
</evidence>
<comment type="caution">
    <text evidence="5">The sequence shown here is derived from an EMBL/GenBank/DDBJ whole genome shotgun (WGS) entry which is preliminary data.</text>
</comment>
<dbReference type="Gene3D" id="3.20.20.70">
    <property type="entry name" value="Aldolase class I"/>
    <property type="match status" value="1"/>
</dbReference>
<dbReference type="EMBL" id="CAMGZC010000610">
    <property type="protein sequence ID" value="CAI0648837.1"/>
    <property type="molecule type" value="Genomic_DNA"/>
</dbReference>
<evidence type="ECO:0008006" key="7">
    <source>
        <dbReference type="Google" id="ProtNLM"/>
    </source>
</evidence>
<proteinExistence type="inferred from homology"/>
<protein>
    <recommendedName>
        <fullName evidence="7">Dihydrodipicolinate synthase</fullName>
    </recommendedName>
</protein>
<evidence type="ECO:0000256" key="2">
    <source>
        <dbReference type="PIRNR" id="PIRNR001365"/>
    </source>
</evidence>
<evidence type="ECO:0000256" key="3">
    <source>
        <dbReference type="PIRSR" id="PIRSR001365-1"/>
    </source>
</evidence>
<feature type="active site" description="Schiff-base intermediate with substrate" evidence="3">
    <location>
        <position position="151"/>
    </location>
</feature>
<dbReference type="GO" id="GO:0008840">
    <property type="term" value="F:4-hydroxy-tetrahydrodipicolinate synthase activity"/>
    <property type="evidence" value="ECO:0007669"/>
    <property type="project" value="TreeGrafter"/>
</dbReference>
<keyword evidence="6" id="KW-1185">Reference proteome</keyword>
<organism evidence="5 6">
    <name type="scientific">Colletotrichum noveboracense</name>
    <dbReference type="NCBI Taxonomy" id="2664923"/>
    <lineage>
        <taxon>Eukaryota</taxon>
        <taxon>Fungi</taxon>
        <taxon>Dikarya</taxon>
        <taxon>Ascomycota</taxon>
        <taxon>Pezizomycotina</taxon>
        <taxon>Sordariomycetes</taxon>
        <taxon>Hypocreomycetidae</taxon>
        <taxon>Glomerellales</taxon>
        <taxon>Glomerellaceae</taxon>
        <taxon>Colletotrichum</taxon>
        <taxon>Colletotrichum gloeosporioides species complex</taxon>
    </lineage>
</organism>
<evidence type="ECO:0000256" key="4">
    <source>
        <dbReference type="PIRSR" id="PIRSR001365-2"/>
    </source>
</evidence>
<dbReference type="AlphaFoldDB" id="A0A9W4WAF8"/>
<accession>A0A9W4WAF8</accession>
<comment type="similarity">
    <text evidence="2">Belongs to the DapA family.</text>
</comment>
<dbReference type="PRINTS" id="PR00146">
    <property type="entry name" value="DHPICSNTHASE"/>
</dbReference>
<evidence type="ECO:0000313" key="5">
    <source>
        <dbReference type="EMBL" id="CAI0648837.1"/>
    </source>
</evidence>
<dbReference type="PANTHER" id="PTHR12128">
    <property type="entry name" value="DIHYDRODIPICOLINATE SYNTHASE"/>
    <property type="match status" value="1"/>
</dbReference>
<dbReference type="InterPro" id="IPR013785">
    <property type="entry name" value="Aldolase_TIM"/>
</dbReference>
<dbReference type="SUPFAM" id="SSF51569">
    <property type="entry name" value="Aldolase"/>
    <property type="match status" value="1"/>
</dbReference>
<gene>
    <name evidence="5" type="ORF">CGXH109_LOCUS79770</name>
</gene>
<dbReference type="PIRSF" id="PIRSF001365">
    <property type="entry name" value="DHDPS"/>
    <property type="match status" value="1"/>
</dbReference>
<sequence>MGLMLKPGAYGPLPTFFTDDQEIDYESYKKHLLKERVALIDFIRRTLDDAGMTDMPIVAGVGGSSTRETIRLAHAAANAGADAGLVILPAYYAASLSTDQEQIIQYYVDICKGSPIPLFLYNFPANSAGLDMSSAIIEAVIRQAPNLCGVKLTCGGSVAKLIRLSSFINSEPSVNSCRPYPFLLLDGLISDLTPWMKCGGHGTVSGIPNFAPAASMRLWALLNKPDLTDDEKREAERIQSILSNADVAAVPAGSMSCTNSTDMEWIPDAHCLDWEKRRGNN</sequence>
<name>A0A9W4WAF8_9PEZI</name>
<feature type="active site" description="Proton donor/acceptor" evidence="3">
    <location>
        <position position="121"/>
    </location>
</feature>
<dbReference type="Proteomes" id="UP001152533">
    <property type="component" value="Unassembled WGS sequence"/>
</dbReference>
<keyword evidence="1 2" id="KW-0456">Lyase</keyword>
<dbReference type="SMART" id="SM01130">
    <property type="entry name" value="DHDPS"/>
    <property type="match status" value="1"/>
</dbReference>
<dbReference type="PANTHER" id="PTHR12128:SF66">
    <property type="entry name" value="4-HYDROXY-2-OXOGLUTARATE ALDOLASE, MITOCHONDRIAL"/>
    <property type="match status" value="1"/>
</dbReference>
<evidence type="ECO:0000256" key="1">
    <source>
        <dbReference type="ARBA" id="ARBA00023239"/>
    </source>
</evidence>
<dbReference type="Pfam" id="PF00701">
    <property type="entry name" value="DHDPS"/>
    <property type="match status" value="1"/>
</dbReference>
<dbReference type="InterPro" id="IPR002220">
    <property type="entry name" value="DapA-like"/>
</dbReference>